<dbReference type="EC" id="2.1.1.77" evidence="9"/>
<evidence type="ECO:0000313" key="10">
    <source>
        <dbReference type="EMBL" id="AEH61732.1"/>
    </source>
</evidence>
<dbReference type="OrthoDB" id="33618at2157"/>
<evidence type="ECO:0000256" key="9">
    <source>
        <dbReference type="HAMAP-Rule" id="MF_00090"/>
    </source>
</evidence>
<dbReference type="AlphaFoldDB" id="F7XKG1"/>
<evidence type="ECO:0000256" key="5">
    <source>
        <dbReference type="ARBA" id="ARBA00022679"/>
    </source>
</evidence>
<keyword evidence="6 9" id="KW-0949">S-adenosyl-L-methionine</keyword>
<dbReference type="GO" id="GO:0004719">
    <property type="term" value="F:protein-L-isoaspartate (D-aspartate) O-methyltransferase activity"/>
    <property type="evidence" value="ECO:0007669"/>
    <property type="project" value="UniProtKB-UniRule"/>
</dbReference>
<keyword evidence="4 9" id="KW-0489">Methyltransferase</keyword>
<dbReference type="EMBL" id="CP002101">
    <property type="protein sequence ID" value="AEH61732.1"/>
    <property type="molecule type" value="Genomic_DNA"/>
</dbReference>
<dbReference type="CDD" id="cd02440">
    <property type="entry name" value="AdoMet_MTases"/>
    <property type="match status" value="1"/>
</dbReference>
<evidence type="ECO:0000256" key="3">
    <source>
        <dbReference type="ARBA" id="ARBA00022490"/>
    </source>
</evidence>
<evidence type="ECO:0000313" key="11">
    <source>
        <dbReference type="Proteomes" id="UP000006622"/>
    </source>
</evidence>
<comment type="catalytic activity">
    <reaction evidence="8 9">
        <text>[protein]-L-isoaspartate + S-adenosyl-L-methionine = [protein]-L-isoaspartate alpha-methyl ester + S-adenosyl-L-homocysteine</text>
        <dbReference type="Rhea" id="RHEA:12705"/>
        <dbReference type="Rhea" id="RHEA-COMP:12143"/>
        <dbReference type="Rhea" id="RHEA-COMP:12144"/>
        <dbReference type="ChEBI" id="CHEBI:57856"/>
        <dbReference type="ChEBI" id="CHEBI:59789"/>
        <dbReference type="ChEBI" id="CHEBI:90596"/>
        <dbReference type="ChEBI" id="CHEBI:90598"/>
        <dbReference type="EC" id="2.1.1.77"/>
    </reaction>
</comment>
<dbReference type="KEGG" id="mzh:Mzhil_1897"/>
<keyword evidence="5 9" id="KW-0808">Transferase</keyword>
<dbReference type="PROSITE" id="PS01279">
    <property type="entry name" value="PCMT"/>
    <property type="match status" value="1"/>
</dbReference>
<keyword evidence="3 9" id="KW-0963">Cytoplasm</keyword>
<evidence type="ECO:0000256" key="6">
    <source>
        <dbReference type="ARBA" id="ARBA00022691"/>
    </source>
</evidence>
<dbReference type="GO" id="GO:0005737">
    <property type="term" value="C:cytoplasm"/>
    <property type="evidence" value="ECO:0007669"/>
    <property type="project" value="UniProtKB-SubCell"/>
</dbReference>
<dbReference type="Gene3D" id="3.40.50.150">
    <property type="entry name" value="Vaccinia Virus protein VP39"/>
    <property type="match status" value="1"/>
</dbReference>
<comment type="similarity">
    <text evidence="2 9">Belongs to the methyltransferase superfamily. L-isoaspartyl/D-aspartyl protein methyltransferase family.</text>
</comment>
<organism evidence="10 11">
    <name type="scientific">Methanosalsum zhilinae (strain DSM 4017 / NBRC 107636 / OCM 62 / WeN5)</name>
    <name type="common">Methanohalophilus zhilinae</name>
    <dbReference type="NCBI Taxonomy" id="679901"/>
    <lineage>
        <taxon>Archaea</taxon>
        <taxon>Methanobacteriati</taxon>
        <taxon>Methanobacteriota</taxon>
        <taxon>Stenosarchaea group</taxon>
        <taxon>Methanomicrobia</taxon>
        <taxon>Methanosarcinales</taxon>
        <taxon>Methanosarcinaceae</taxon>
        <taxon>Methanosalsum</taxon>
    </lineage>
</organism>
<dbReference type="GeneID" id="10823541"/>
<dbReference type="STRING" id="679901.Mzhil_1897"/>
<dbReference type="GO" id="GO:0032259">
    <property type="term" value="P:methylation"/>
    <property type="evidence" value="ECO:0007669"/>
    <property type="project" value="UniProtKB-KW"/>
</dbReference>
<dbReference type="HAMAP" id="MF_00090">
    <property type="entry name" value="PIMT"/>
    <property type="match status" value="1"/>
</dbReference>
<dbReference type="NCBIfam" id="NF001453">
    <property type="entry name" value="PRK00312.1"/>
    <property type="match status" value="1"/>
</dbReference>
<dbReference type="HOGENOM" id="CLU_055432_2_0_2"/>
<accession>F7XKG1</accession>
<name>F7XKG1_METZD</name>
<protein>
    <recommendedName>
        <fullName evidence="9">Protein-L-isoaspartate O-methyltransferase</fullName>
        <ecNumber evidence="9">2.1.1.77</ecNumber>
    </recommendedName>
    <alternativeName>
        <fullName evidence="9">L-isoaspartyl protein carboxyl methyltransferase</fullName>
    </alternativeName>
    <alternativeName>
        <fullName evidence="9">Protein L-isoaspartyl methyltransferase</fullName>
    </alternativeName>
    <alternativeName>
        <fullName evidence="9">Protein-beta-aspartate methyltransferase</fullName>
        <shortName evidence="9">PIMT</shortName>
    </alternativeName>
</protein>
<dbReference type="FunFam" id="3.40.50.150:FF:000010">
    <property type="entry name" value="Protein-L-isoaspartate O-methyltransferase"/>
    <property type="match status" value="1"/>
</dbReference>
<dbReference type="NCBIfam" id="TIGR00080">
    <property type="entry name" value="pimt"/>
    <property type="match status" value="1"/>
</dbReference>
<dbReference type="PANTHER" id="PTHR11579">
    <property type="entry name" value="PROTEIN-L-ISOASPARTATE O-METHYLTRANSFERASE"/>
    <property type="match status" value="1"/>
</dbReference>
<keyword evidence="11" id="KW-1185">Reference proteome</keyword>
<evidence type="ECO:0000256" key="7">
    <source>
        <dbReference type="ARBA" id="ARBA00025330"/>
    </source>
</evidence>
<dbReference type="Pfam" id="PF01135">
    <property type="entry name" value="PCMT"/>
    <property type="match status" value="1"/>
</dbReference>
<evidence type="ECO:0000256" key="1">
    <source>
        <dbReference type="ARBA" id="ARBA00004496"/>
    </source>
</evidence>
<dbReference type="Proteomes" id="UP000006622">
    <property type="component" value="Chromosome"/>
</dbReference>
<dbReference type="SUPFAM" id="SSF53335">
    <property type="entry name" value="S-adenosyl-L-methionine-dependent methyltransferases"/>
    <property type="match status" value="1"/>
</dbReference>
<evidence type="ECO:0000256" key="2">
    <source>
        <dbReference type="ARBA" id="ARBA00005369"/>
    </source>
</evidence>
<dbReference type="InterPro" id="IPR000682">
    <property type="entry name" value="PCMT"/>
</dbReference>
<reference evidence="10" key="1">
    <citation type="submission" date="2010-07" db="EMBL/GenBank/DDBJ databases">
        <title>The complete genome of Methanosalsum zhilinae DSM 4017.</title>
        <authorList>
            <consortium name="US DOE Joint Genome Institute (JGI-PGF)"/>
            <person name="Lucas S."/>
            <person name="Copeland A."/>
            <person name="Lapidus A."/>
            <person name="Glavina del Rio T."/>
            <person name="Dalin E."/>
            <person name="Tice H."/>
            <person name="Bruce D."/>
            <person name="Goodwin L."/>
            <person name="Pitluck S."/>
            <person name="Kyrpides N."/>
            <person name="Mavromatis K."/>
            <person name="Ovchinnikova G."/>
            <person name="Daligault H."/>
            <person name="Detter J.C."/>
            <person name="Han C."/>
            <person name="Tapia R."/>
            <person name="Larimer F."/>
            <person name="Land M."/>
            <person name="Hauser L."/>
            <person name="Markowitz V."/>
            <person name="Cheng J.-F."/>
            <person name="Hugenholtz P."/>
            <person name="Woyke T."/>
            <person name="Wu D."/>
            <person name="Spring S."/>
            <person name="Schueler E."/>
            <person name="Brambilla E."/>
            <person name="Klenk H.-P."/>
            <person name="Eisen J.A."/>
        </authorList>
    </citation>
    <scope>NUCLEOTIDE SEQUENCE</scope>
    <source>
        <strain evidence="10">DSM 4017</strain>
    </source>
</reference>
<evidence type="ECO:0000256" key="4">
    <source>
        <dbReference type="ARBA" id="ARBA00022603"/>
    </source>
</evidence>
<comment type="subcellular location">
    <subcellularLocation>
        <location evidence="1 9">Cytoplasm</location>
    </subcellularLocation>
</comment>
<dbReference type="GO" id="GO:0030091">
    <property type="term" value="P:protein repair"/>
    <property type="evidence" value="ECO:0007669"/>
    <property type="project" value="UniProtKB-UniRule"/>
</dbReference>
<dbReference type="NCBIfam" id="NF010549">
    <property type="entry name" value="PRK13942.1"/>
    <property type="match status" value="1"/>
</dbReference>
<dbReference type="RefSeq" id="WP_013899168.1">
    <property type="nucleotide sequence ID" value="NC_015676.1"/>
</dbReference>
<proteinExistence type="inferred from homology"/>
<dbReference type="PANTHER" id="PTHR11579:SF0">
    <property type="entry name" value="PROTEIN-L-ISOASPARTATE(D-ASPARTATE) O-METHYLTRANSFERASE"/>
    <property type="match status" value="1"/>
</dbReference>
<feature type="active site" evidence="9">
    <location>
        <position position="59"/>
    </location>
</feature>
<sequence>MEFEEKKKRMINGLKGQGISKKVLDAITKVDRHRFVPEQLEGDAYYDTPLPIGYNQTISAPHMVAMMCDMLDLEEGHRVLEIGAGSGYNAAVMAELIGENGHIYTIERIKPLVDFAKNNLEKAGYSNVTVVHGDGSEGYPSAAPYDRITVTSAAPEIPEIFLEQLKPEGILLIPVGIPYQELYLVRKDLDGNIHKEPKGGVMFVPLVGKYGFRKDDGY</sequence>
<comment type="function">
    <text evidence="7 9">Catalyzes the methyl esterification of L-isoaspartyl residues in peptides and proteins that result from spontaneous decomposition of normal L-aspartyl and L-asparaginyl residues. It plays a role in the repair and/or degradation of damaged proteins.</text>
</comment>
<gene>
    <name evidence="9" type="primary">pcm</name>
    <name evidence="10" type="ordered locus">Mzhil_1897</name>
</gene>
<evidence type="ECO:0000256" key="8">
    <source>
        <dbReference type="ARBA" id="ARBA00029295"/>
    </source>
</evidence>
<dbReference type="InterPro" id="IPR029063">
    <property type="entry name" value="SAM-dependent_MTases_sf"/>
</dbReference>